<evidence type="ECO:0000256" key="1">
    <source>
        <dbReference type="ARBA" id="ARBA00022801"/>
    </source>
</evidence>
<proteinExistence type="predicted"/>
<evidence type="ECO:0000259" key="2">
    <source>
        <dbReference type="Pfam" id="PF07228"/>
    </source>
</evidence>
<dbReference type="Proteomes" id="UP001490330">
    <property type="component" value="Unassembled WGS sequence"/>
</dbReference>
<dbReference type="PANTHER" id="PTHR43156">
    <property type="entry name" value="STAGE II SPORULATION PROTEIN E-RELATED"/>
    <property type="match status" value="1"/>
</dbReference>
<gene>
    <name evidence="3" type="ORF">ABT322_37350</name>
</gene>
<dbReference type="EMBL" id="JBEPCV010000063">
    <property type="protein sequence ID" value="MER6909297.1"/>
    <property type="molecule type" value="Genomic_DNA"/>
</dbReference>
<protein>
    <submittedName>
        <fullName evidence="3">PP2C family protein-serine/threonine phosphatase</fullName>
        <ecNumber evidence="3">3.1.3.16</ecNumber>
    </submittedName>
</protein>
<feature type="non-terminal residue" evidence="3">
    <location>
        <position position="1"/>
    </location>
</feature>
<dbReference type="InterPro" id="IPR036457">
    <property type="entry name" value="PPM-type-like_dom_sf"/>
</dbReference>
<dbReference type="GO" id="GO:0004722">
    <property type="term" value="F:protein serine/threonine phosphatase activity"/>
    <property type="evidence" value="ECO:0007669"/>
    <property type="project" value="UniProtKB-EC"/>
</dbReference>
<evidence type="ECO:0000313" key="3">
    <source>
        <dbReference type="EMBL" id="MER6909297.1"/>
    </source>
</evidence>
<organism evidence="3 4">
    <name type="scientific">Streptomyces flaveolus</name>
    <dbReference type="NCBI Taxonomy" id="67297"/>
    <lineage>
        <taxon>Bacteria</taxon>
        <taxon>Bacillati</taxon>
        <taxon>Actinomycetota</taxon>
        <taxon>Actinomycetes</taxon>
        <taxon>Kitasatosporales</taxon>
        <taxon>Streptomycetaceae</taxon>
        <taxon>Streptomyces</taxon>
    </lineage>
</organism>
<dbReference type="InterPro" id="IPR052016">
    <property type="entry name" value="Bact_Sigma-Reg"/>
</dbReference>
<dbReference type="RefSeq" id="WP_350724867.1">
    <property type="nucleotide sequence ID" value="NZ_JBEPCO010000060.1"/>
</dbReference>
<name>A0ABV1VS24_9ACTN</name>
<dbReference type="InterPro" id="IPR001932">
    <property type="entry name" value="PPM-type_phosphatase-like_dom"/>
</dbReference>
<evidence type="ECO:0000313" key="4">
    <source>
        <dbReference type="Proteomes" id="UP001490330"/>
    </source>
</evidence>
<sequence length="143" mass="15669">GETDDYGETFITATVLDIPDRDDPVQMISCGHPPPIVLRHGRPTTLNARCPAPPLGLGELTDPGYHVESFLFLPGDLLLLYTDGVTEARDPTGTFYPLAERLTGWTDSDPDTFLDHLRNDLLHHAGGHLDDDAAMIAIERPAR</sequence>
<feature type="domain" description="PPM-type phosphatase" evidence="2">
    <location>
        <begin position="8"/>
        <end position="140"/>
    </location>
</feature>
<dbReference type="Pfam" id="PF07228">
    <property type="entry name" value="SpoIIE"/>
    <property type="match status" value="1"/>
</dbReference>
<comment type="caution">
    <text evidence="3">The sequence shown here is derived from an EMBL/GenBank/DDBJ whole genome shotgun (WGS) entry which is preliminary data.</text>
</comment>
<reference evidence="3 4" key="1">
    <citation type="submission" date="2024-06" db="EMBL/GenBank/DDBJ databases">
        <title>The Natural Products Discovery Center: Release of the First 8490 Sequenced Strains for Exploring Actinobacteria Biosynthetic Diversity.</title>
        <authorList>
            <person name="Kalkreuter E."/>
            <person name="Kautsar S.A."/>
            <person name="Yang D."/>
            <person name="Bader C.D."/>
            <person name="Teijaro C.N."/>
            <person name="Fluegel L."/>
            <person name="Davis C.M."/>
            <person name="Simpson J.R."/>
            <person name="Lauterbach L."/>
            <person name="Steele A.D."/>
            <person name="Gui C."/>
            <person name="Meng S."/>
            <person name="Li G."/>
            <person name="Viehrig K."/>
            <person name="Ye F."/>
            <person name="Su P."/>
            <person name="Kiefer A.F."/>
            <person name="Nichols A."/>
            <person name="Cepeda A.J."/>
            <person name="Yan W."/>
            <person name="Fan B."/>
            <person name="Jiang Y."/>
            <person name="Adhikari A."/>
            <person name="Zheng C.-J."/>
            <person name="Schuster L."/>
            <person name="Cowan T.M."/>
            <person name="Smanski M.J."/>
            <person name="Chevrette M.G."/>
            <person name="De Carvalho L.P.S."/>
            <person name="Shen B."/>
        </authorList>
    </citation>
    <scope>NUCLEOTIDE SEQUENCE [LARGE SCALE GENOMIC DNA]</scope>
    <source>
        <strain evidence="3 4">NPDC000632</strain>
    </source>
</reference>
<dbReference type="PANTHER" id="PTHR43156:SF2">
    <property type="entry name" value="STAGE II SPORULATION PROTEIN E"/>
    <property type="match status" value="1"/>
</dbReference>
<keyword evidence="4" id="KW-1185">Reference proteome</keyword>
<keyword evidence="1 3" id="KW-0378">Hydrolase</keyword>
<dbReference type="SUPFAM" id="SSF81606">
    <property type="entry name" value="PP2C-like"/>
    <property type="match status" value="1"/>
</dbReference>
<dbReference type="EC" id="3.1.3.16" evidence="3"/>
<accession>A0ABV1VS24</accession>
<dbReference type="Gene3D" id="3.60.40.10">
    <property type="entry name" value="PPM-type phosphatase domain"/>
    <property type="match status" value="1"/>
</dbReference>